<evidence type="ECO:0000256" key="6">
    <source>
        <dbReference type="SAM" id="Phobius"/>
    </source>
</evidence>
<feature type="transmembrane region" description="Helical" evidence="6">
    <location>
        <begin position="113"/>
        <end position="134"/>
    </location>
</feature>
<feature type="transmembrane region" description="Helical" evidence="6">
    <location>
        <begin position="146"/>
        <end position="168"/>
    </location>
</feature>
<protein>
    <recommendedName>
        <fullName evidence="9">Lysine transporter LysE</fullName>
    </recommendedName>
</protein>
<keyword evidence="8" id="KW-1185">Reference proteome</keyword>
<evidence type="ECO:0000313" key="8">
    <source>
        <dbReference type="Proteomes" id="UP000346198"/>
    </source>
</evidence>
<proteinExistence type="predicted"/>
<dbReference type="Proteomes" id="UP000346198">
    <property type="component" value="Unassembled WGS sequence"/>
</dbReference>
<keyword evidence="2" id="KW-1003">Cell membrane</keyword>
<dbReference type="GO" id="GO:0005886">
    <property type="term" value="C:plasma membrane"/>
    <property type="evidence" value="ECO:0007669"/>
    <property type="project" value="UniProtKB-SubCell"/>
</dbReference>
<dbReference type="EMBL" id="CAAHFH010000002">
    <property type="protein sequence ID" value="VGO22535.1"/>
    <property type="molecule type" value="Genomic_DNA"/>
</dbReference>
<sequence length="208" mass="22070">MFSLLTIFAGAFVVGLSGAMAPGPVLTVTISETLKRGFKAGPLIVLGHAILEILLLTLIAAGLGPFFQHPVVSMVFLSAGGAVLLWMGGKIIITNKQTTEDALHAKGADSPYGPVWAGIVLSLTNPYWIIWWVTVGMGFVTQSLQFGIIGLLSFYLGHILADLAWYSLVSFSVSAGRRLCPPAVYRGVFIVCGIALVCLGTLFLVKAF</sequence>
<keyword evidence="4 6" id="KW-1133">Transmembrane helix</keyword>
<evidence type="ECO:0000313" key="7">
    <source>
        <dbReference type="EMBL" id="VGO22535.1"/>
    </source>
</evidence>
<feature type="transmembrane region" description="Helical" evidence="6">
    <location>
        <begin position="43"/>
        <end position="64"/>
    </location>
</feature>
<feature type="transmembrane region" description="Helical" evidence="6">
    <location>
        <begin position="71"/>
        <end position="93"/>
    </location>
</feature>
<feature type="transmembrane region" description="Helical" evidence="6">
    <location>
        <begin position="183"/>
        <end position="205"/>
    </location>
</feature>
<reference evidence="7 8" key="1">
    <citation type="submission" date="2019-04" db="EMBL/GenBank/DDBJ databases">
        <authorList>
            <person name="Van Vliet M D."/>
        </authorList>
    </citation>
    <scope>NUCLEOTIDE SEQUENCE [LARGE SCALE GENOMIC DNA]</scope>
    <source>
        <strain evidence="7 8">F21</strain>
    </source>
</reference>
<evidence type="ECO:0008006" key="9">
    <source>
        <dbReference type="Google" id="ProtNLM"/>
    </source>
</evidence>
<keyword evidence="5 6" id="KW-0472">Membrane</keyword>
<dbReference type="AlphaFoldDB" id="A0A6C2UQH4"/>
<evidence type="ECO:0000256" key="4">
    <source>
        <dbReference type="ARBA" id="ARBA00022989"/>
    </source>
</evidence>
<dbReference type="GO" id="GO:0006865">
    <property type="term" value="P:amino acid transport"/>
    <property type="evidence" value="ECO:0007669"/>
    <property type="project" value="InterPro"/>
</dbReference>
<comment type="subcellular location">
    <subcellularLocation>
        <location evidence="1">Cell membrane</location>
        <topology evidence="1">Multi-pass membrane protein</topology>
    </subcellularLocation>
</comment>
<dbReference type="InterPro" id="IPR001123">
    <property type="entry name" value="LeuE-type"/>
</dbReference>
<dbReference type="PANTHER" id="PTHR38825">
    <property type="entry name" value="LYSINE EXPORTER PROTEIN (LYSE/YGGA)"/>
    <property type="match status" value="1"/>
</dbReference>
<evidence type="ECO:0000256" key="3">
    <source>
        <dbReference type="ARBA" id="ARBA00022692"/>
    </source>
</evidence>
<accession>A0A6C2UQH4</accession>
<organism evidence="7 8">
    <name type="scientific">Pontiella sulfatireligans</name>
    <dbReference type="NCBI Taxonomy" id="2750658"/>
    <lineage>
        <taxon>Bacteria</taxon>
        <taxon>Pseudomonadati</taxon>
        <taxon>Kiritimatiellota</taxon>
        <taxon>Kiritimatiellia</taxon>
        <taxon>Kiritimatiellales</taxon>
        <taxon>Pontiellaceae</taxon>
        <taxon>Pontiella</taxon>
    </lineage>
</organism>
<evidence type="ECO:0000256" key="5">
    <source>
        <dbReference type="ARBA" id="ARBA00023136"/>
    </source>
</evidence>
<dbReference type="PANTHER" id="PTHR38825:SF1">
    <property type="entry name" value="TRANSPORTER, LYSE FAMILY"/>
    <property type="match status" value="1"/>
</dbReference>
<dbReference type="Pfam" id="PF01810">
    <property type="entry name" value="LysE"/>
    <property type="match status" value="1"/>
</dbReference>
<evidence type="ECO:0000256" key="2">
    <source>
        <dbReference type="ARBA" id="ARBA00022475"/>
    </source>
</evidence>
<gene>
    <name evidence="7" type="ORF">SCARR_04619</name>
</gene>
<name>A0A6C2UQH4_9BACT</name>
<evidence type="ECO:0000256" key="1">
    <source>
        <dbReference type="ARBA" id="ARBA00004651"/>
    </source>
</evidence>
<keyword evidence="3 6" id="KW-0812">Transmembrane</keyword>